<name>A0ABU6XLM2_9FABA</name>
<comment type="caution">
    <text evidence="1">The sequence shown here is derived from an EMBL/GenBank/DDBJ whole genome shotgun (WGS) entry which is preliminary data.</text>
</comment>
<dbReference type="EMBL" id="JASCZI010212162">
    <property type="protein sequence ID" value="MED6198582.1"/>
    <property type="molecule type" value="Genomic_DNA"/>
</dbReference>
<accession>A0ABU6XLM2</accession>
<proteinExistence type="predicted"/>
<evidence type="ECO:0000313" key="2">
    <source>
        <dbReference type="Proteomes" id="UP001341840"/>
    </source>
</evidence>
<sequence length="118" mass="12876">MFDLLSCAIARRSLPPYFLNRCVSSILTRDLQCLKTSMQGGNSKADAQHETIAYLCGSANDLNGDSSISSKQRKYEVTSDMIIKLPVISGYLCGQENVRPIVPPNLLVTLPVAISDLN</sequence>
<keyword evidence="2" id="KW-1185">Reference proteome</keyword>
<evidence type="ECO:0000313" key="1">
    <source>
        <dbReference type="EMBL" id="MED6198582.1"/>
    </source>
</evidence>
<reference evidence="1 2" key="1">
    <citation type="journal article" date="2023" name="Plants (Basel)">
        <title>Bridging the Gap: Combining Genomics and Transcriptomics Approaches to Understand Stylosanthes scabra, an Orphan Legume from the Brazilian Caatinga.</title>
        <authorList>
            <person name="Ferreira-Neto J.R.C."/>
            <person name="da Silva M.D."/>
            <person name="Binneck E."/>
            <person name="de Melo N.F."/>
            <person name="da Silva R.H."/>
            <person name="de Melo A.L.T.M."/>
            <person name="Pandolfi V."/>
            <person name="Bustamante F.O."/>
            <person name="Brasileiro-Vidal A.C."/>
            <person name="Benko-Iseppon A.M."/>
        </authorList>
    </citation>
    <scope>NUCLEOTIDE SEQUENCE [LARGE SCALE GENOMIC DNA]</scope>
    <source>
        <tissue evidence="1">Leaves</tissue>
    </source>
</reference>
<dbReference type="Proteomes" id="UP001341840">
    <property type="component" value="Unassembled WGS sequence"/>
</dbReference>
<gene>
    <name evidence="1" type="ORF">PIB30_067769</name>
</gene>
<organism evidence="1 2">
    <name type="scientific">Stylosanthes scabra</name>
    <dbReference type="NCBI Taxonomy" id="79078"/>
    <lineage>
        <taxon>Eukaryota</taxon>
        <taxon>Viridiplantae</taxon>
        <taxon>Streptophyta</taxon>
        <taxon>Embryophyta</taxon>
        <taxon>Tracheophyta</taxon>
        <taxon>Spermatophyta</taxon>
        <taxon>Magnoliopsida</taxon>
        <taxon>eudicotyledons</taxon>
        <taxon>Gunneridae</taxon>
        <taxon>Pentapetalae</taxon>
        <taxon>rosids</taxon>
        <taxon>fabids</taxon>
        <taxon>Fabales</taxon>
        <taxon>Fabaceae</taxon>
        <taxon>Papilionoideae</taxon>
        <taxon>50 kb inversion clade</taxon>
        <taxon>dalbergioids sensu lato</taxon>
        <taxon>Dalbergieae</taxon>
        <taxon>Pterocarpus clade</taxon>
        <taxon>Stylosanthes</taxon>
    </lineage>
</organism>
<protein>
    <submittedName>
        <fullName evidence="1">Uncharacterized protein</fullName>
    </submittedName>
</protein>